<dbReference type="GO" id="GO:0010073">
    <property type="term" value="P:meristem maintenance"/>
    <property type="evidence" value="ECO:0007669"/>
    <property type="project" value="InterPro"/>
</dbReference>
<reference evidence="3 4" key="1">
    <citation type="journal article" date="2020" name="IScience">
        <title>Genome Sequencing of the Endangered Kingdonia uniflora (Circaeasteraceae, Ranunculales) Reveals Potential Mechanisms of Evolutionary Specialization.</title>
        <authorList>
            <person name="Sun Y."/>
            <person name="Deng T."/>
            <person name="Zhang A."/>
            <person name="Moore M.J."/>
            <person name="Landis J.B."/>
            <person name="Lin N."/>
            <person name="Zhang H."/>
            <person name="Zhang X."/>
            <person name="Huang J."/>
            <person name="Zhang X."/>
            <person name="Sun H."/>
            <person name="Wang H."/>
        </authorList>
    </citation>
    <scope>NUCLEOTIDE SEQUENCE [LARGE SCALE GENOMIC DNA]</scope>
    <source>
        <strain evidence="3">TB1705</strain>
        <tissue evidence="3">Leaf</tissue>
    </source>
</reference>
<accession>A0A7J7MXI6</accession>
<evidence type="ECO:0000313" key="4">
    <source>
        <dbReference type="Proteomes" id="UP000541444"/>
    </source>
</evidence>
<feature type="transmembrane region" description="Helical" evidence="1">
    <location>
        <begin position="104"/>
        <end position="120"/>
    </location>
</feature>
<organism evidence="3 4">
    <name type="scientific">Kingdonia uniflora</name>
    <dbReference type="NCBI Taxonomy" id="39325"/>
    <lineage>
        <taxon>Eukaryota</taxon>
        <taxon>Viridiplantae</taxon>
        <taxon>Streptophyta</taxon>
        <taxon>Embryophyta</taxon>
        <taxon>Tracheophyta</taxon>
        <taxon>Spermatophyta</taxon>
        <taxon>Magnoliopsida</taxon>
        <taxon>Ranunculales</taxon>
        <taxon>Circaeasteraceae</taxon>
        <taxon>Kingdonia</taxon>
    </lineage>
</organism>
<feature type="domain" description="Aminotransferase-like plant mobile" evidence="2">
    <location>
        <begin position="72"/>
        <end position="227"/>
    </location>
</feature>
<keyword evidence="4" id="KW-1185">Reference proteome</keyword>
<keyword evidence="1" id="KW-0812">Transmembrane</keyword>
<sequence>MKKSNSKLLRILDRRPSIQVHGRPNTKKTHHYRSFETFTNPFIILPSGRYVQLIMVSYDDAWSVLSNARQLLPNIESNNIKSENVSILHLRTYLTIAADREDDITIARVFILFMMGYLWFQMANDTVPLEYLAIVANLDEATEYDWGYAILASLYYALDTAVTTGGAITGFSQLLEYWFYEYCGVGHPIVKEEVKFSAYQLLKTWERGNKRKINYQAANLLVSELDDIRIVSLLSRKKMPLQVPNGNYEYYLGDRCWRQLTGTVGIPLDHPFNMSPHLSLTDLQAMRQADFVDYMFGPSALRAVITPVVRIQELTDELATAHRHIGSIDDQLYSHDLHLRRGHDVRVVPLPPGGGAMMRQREFGLRSRGADSSRSGPSK</sequence>
<dbReference type="AlphaFoldDB" id="A0A7J7MXI6"/>
<proteinExistence type="predicted"/>
<dbReference type="InterPro" id="IPR044824">
    <property type="entry name" value="MAIN-like"/>
</dbReference>
<comment type="caution">
    <text evidence="3">The sequence shown here is derived from an EMBL/GenBank/DDBJ whole genome shotgun (WGS) entry which is preliminary data.</text>
</comment>
<evidence type="ECO:0000313" key="3">
    <source>
        <dbReference type="EMBL" id="KAF6159635.1"/>
    </source>
</evidence>
<dbReference type="EMBL" id="JACGCM010001189">
    <property type="protein sequence ID" value="KAF6159635.1"/>
    <property type="molecule type" value="Genomic_DNA"/>
</dbReference>
<name>A0A7J7MXI6_9MAGN</name>
<keyword evidence="1" id="KW-1133">Transmembrane helix</keyword>
<dbReference type="PANTHER" id="PTHR46033:SF8">
    <property type="entry name" value="PROTEIN MAINTENANCE OF MERISTEMS-LIKE"/>
    <property type="match status" value="1"/>
</dbReference>
<evidence type="ECO:0000256" key="1">
    <source>
        <dbReference type="SAM" id="Phobius"/>
    </source>
</evidence>
<keyword evidence="1" id="KW-0472">Membrane</keyword>
<protein>
    <recommendedName>
        <fullName evidence="2">Aminotransferase-like plant mobile domain-containing protein</fullName>
    </recommendedName>
</protein>
<dbReference type="Proteomes" id="UP000541444">
    <property type="component" value="Unassembled WGS sequence"/>
</dbReference>
<gene>
    <name evidence="3" type="ORF">GIB67_034597</name>
</gene>
<dbReference type="Pfam" id="PF10536">
    <property type="entry name" value="PMD"/>
    <property type="match status" value="1"/>
</dbReference>
<evidence type="ECO:0000259" key="2">
    <source>
        <dbReference type="Pfam" id="PF10536"/>
    </source>
</evidence>
<dbReference type="PANTHER" id="PTHR46033">
    <property type="entry name" value="PROTEIN MAIN-LIKE 2"/>
    <property type="match status" value="1"/>
</dbReference>
<dbReference type="InterPro" id="IPR019557">
    <property type="entry name" value="AminoTfrase-like_pln_mobile"/>
</dbReference>